<evidence type="ECO:0000313" key="2">
    <source>
        <dbReference type="EMBL" id="KAL3385740.1"/>
    </source>
</evidence>
<feature type="region of interest" description="Disordered" evidence="1">
    <location>
        <begin position="1"/>
        <end position="37"/>
    </location>
</feature>
<gene>
    <name evidence="2" type="ORF">TKK_018784</name>
</gene>
<comment type="caution">
    <text evidence="2">The sequence shown here is derived from an EMBL/GenBank/DDBJ whole genome shotgun (WGS) entry which is preliminary data.</text>
</comment>
<protein>
    <submittedName>
        <fullName evidence="2">Uncharacterized protein</fullName>
    </submittedName>
</protein>
<keyword evidence="3" id="KW-1185">Reference proteome</keyword>
<accession>A0ABD2VZ44</accession>
<dbReference type="Proteomes" id="UP001627154">
    <property type="component" value="Unassembled WGS sequence"/>
</dbReference>
<dbReference type="EMBL" id="JBJJXI010000153">
    <property type="protein sequence ID" value="KAL3385740.1"/>
    <property type="molecule type" value="Genomic_DNA"/>
</dbReference>
<name>A0ABD2VZ44_9HYME</name>
<proteinExistence type="predicted"/>
<feature type="compositionally biased region" description="Polar residues" evidence="1">
    <location>
        <begin position="16"/>
        <end position="37"/>
    </location>
</feature>
<evidence type="ECO:0000313" key="3">
    <source>
        <dbReference type="Proteomes" id="UP001627154"/>
    </source>
</evidence>
<sequence>MNDRREIPTNHEARRSYSSTNEIATHQHSAGLSENQTVTQEAVKSFSRRAFDSISCCFHDFRKIKLISVKIKLTN</sequence>
<organism evidence="2 3">
    <name type="scientific">Trichogramma kaykai</name>
    <dbReference type="NCBI Taxonomy" id="54128"/>
    <lineage>
        <taxon>Eukaryota</taxon>
        <taxon>Metazoa</taxon>
        <taxon>Ecdysozoa</taxon>
        <taxon>Arthropoda</taxon>
        <taxon>Hexapoda</taxon>
        <taxon>Insecta</taxon>
        <taxon>Pterygota</taxon>
        <taxon>Neoptera</taxon>
        <taxon>Endopterygota</taxon>
        <taxon>Hymenoptera</taxon>
        <taxon>Apocrita</taxon>
        <taxon>Proctotrupomorpha</taxon>
        <taxon>Chalcidoidea</taxon>
        <taxon>Trichogrammatidae</taxon>
        <taxon>Trichogramma</taxon>
    </lineage>
</organism>
<feature type="compositionally biased region" description="Basic and acidic residues" evidence="1">
    <location>
        <begin position="1"/>
        <end position="15"/>
    </location>
</feature>
<reference evidence="2 3" key="1">
    <citation type="journal article" date="2024" name="bioRxiv">
        <title>A reference genome for Trichogramma kaykai: A tiny desert-dwelling parasitoid wasp with competing sex-ratio distorters.</title>
        <authorList>
            <person name="Culotta J."/>
            <person name="Lindsey A.R."/>
        </authorList>
    </citation>
    <scope>NUCLEOTIDE SEQUENCE [LARGE SCALE GENOMIC DNA]</scope>
    <source>
        <strain evidence="2 3">KSX58</strain>
    </source>
</reference>
<dbReference type="AlphaFoldDB" id="A0ABD2VZ44"/>
<evidence type="ECO:0000256" key="1">
    <source>
        <dbReference type="SAM" id="MobiDB-lite"/>
    </source>
</evidence>